<dbReference type="InterPro" id="IPR043502">
    <property type="entry name" value="DNA/RNA_pol_sf"/>
</dbReference>
<dbReference type="InterPro" id="IPR000477">
    <property type="entry name" value="RT_dom"/>
</dbReference>
<reference evidence="2" key="1">
    <citation type="submission" date="2016-05" db="EMBL/GenBank/DDBJ databases">
        <authorList>
            <person name="Lavstsen T."/>
            <person name="Jespersen J.S."/>
        </authorList>
    </citation>
    <scope>NUCLEOTIDE SEQUENCE</scope>
    <source>
        <tissue evidence="2">Brain</tissue>
    </source>
</reference>
<dbReference type="PANTHER" id="PTHR47510">
    <property type="entry name" value="REVERSE TRANSCRIPTASE DOMAIN-CONTAINING PROTEIN"/>
    <property type="match status" value="1"/>
</dbReference>
<gene>
    <name evidence="2" type="primary">CR392001.1</name>
</gene>
<dbReference type="Pfam" id="PF00078">
    <property type="entry name" value="RVT_1"/>
    <property type="match status" value="1"/>
</dbReference>
<reference evidence="2" key="2">
    <citation type="submission" date="2016-06" db="EMBL/GenBank/DDBJ databases">
        <title>The genome of a short-lived fish provides insights into sex chromosome evolution and the genetic control of aging.</title>
        <authorList>
            <person name="Reichwald K."/>
            <person name="Felder M."/>
            <person name="Petzold A."/>
            <person name="Koch P."/>
            <person name="Groth M."/>
            <person name="Platzer M."/>
        </authorList>
    </citation>
    <scope>NUCLEOTIDE SEQUENCE</scope>
    <source>
        <tissue evidence="2">Brain</tissue>
    </source>
</reference>
<feature type="domain" description="Reverse transcriptase" evidence="1">
    <location>
        <begin position="120"/>
        <end position="368"/>
    </location>
</feature>
<evidence type="ECO:0000313" key="2">
    <source>
        <dbReference type="EMBL" id="SBR98579.1"/>
    </source>
</evidence>
<name>A0A1A8QZZ5_9TELE</name>
<dbReference type="CDD" id="cd01650">
    <property type="entry name" value="RT_nLTR_like"/>
    <property type="match status" value="1"/>
</dbReference>
<evidence type="ECO:0000259" key="1">
    <source>
        <dbReference type="PROSITE" id="PS50878"/>
    </source>
</evidence>
<dbReference type="GO" id="GO:0016706">
    <property type="term" value="F:2-oxoglutarate-dependent dioxygenase activity"/>
    <property type="evidence" value="ECO:0007669"/>
    <property type="project" value="InterPro"/>
</dbReference>
<organism evidence="2">
    <name type="scientific">Nothobranchius rachovii</name>
    <name type="common">bluefin notho</name>
    <dbReference type="NCBI Taxonomy" id="451742"/>
    <lineage>
        <taxon>Eukaryota</taxon>
        <taxon>Metazoa</taxon>
        <taxon>Chordata</taxon>
        <taxon>Craniata</taxon>
        <taxon>Vertebrata</taxon>
        <taxon>Euteleostomi</taxon>
        <taxon>Actinopterygii</taxon>
        <taxon>Neopterygii</taxon>
        <taxon>Teleostei</taxon>
        <taxon>Neoteleostei</taxon>
        <taxon>Acanthomorphata</taxon>
        <taxon>Ovalentaria</taxon>
        <taxon>Atherinomorphae</taxon>
        <taxon>Cyprinodontiformes</taxon>
        <taxon>Nothobranchiidae</taxon>
        <taxon>Nothobranchius</taxon>
    </lineage>
</organism>
<sequence>MYSGGDLKAAWKGIKCMASCNHQKEDKKPINVKGVPDSVLPDVFNSFFSRFERGDLVGKVWVCKEALKPSEGFVISLDQVTILLKKVKVGKARGPDAICGRTLHHCANQLSGVFSRLFQTCVDVGQIPSLWKTSTIIPIPKSSTSKELSDFRPVALTSLVMKTFEKILKSEILSLTEGRLDPLQFAYQQKKGVEDAVLCVLNMVYRHLDKTGTCVRLLFADFSSAFNKMQPHILIERLANVFNLPDQLLLLILNFLTGRTQRVLVNGQISLPLMSSTGSPQGCVLSPLLFILYTDSCRVTQNNRFLVKFSDDTVLMSLLSGSEINHGPALSDFVEWCDSNYLDLNVKKTKDMIIDFRRSAPPHLGSSIIHGEVVEVVEEYRYLGSWIDNKLRFVTNTDSIFKRAQQRIYLLRKLNYFNVNKRILCNFYSCFIESILTFSFVCWYKALSMKDKKKLQSIVKTCSKIIGAKQRDLQSLWEERVRKKAKSILGQPLHALHSEFSLMPSGRRYYVPSRKTNRFANSFVPSAIELLNSEPGRVAQ</sequence>
<dbReference type="SUPFAM" id="SSF56672">
    <property type="entry name" value="DNA/RNA polymerases"/>
    <property type="match status" value="1"/>
</dbReference>
<dbReference type="AlphaFoldDB" id="A0A1A8QZZ5"/>
<dbReference type="PANTHER" id="PTHR47510:SF3">
    <property type="entry name" value="ENDO_EXONUCLEASE_PHOSPHATASE DOMAIN-CONTAINING PROTEIN"/>
    <property type="match status" value="1"/>
</dbReference>
<dbReference type="InterPro" id="IPR015095">
    <property type="entry name" value="AlkB_hom8_N"/>
</dbReference>
<dbReference type="EMBL" id="HAEH01013888">
    <property type="protein sequence ID" value="SBR98579.1"/>
    <property type="molecule type" value="Transcribed_RNA"/>
</dbReference>
<dbReference type="GO" id="GO:0008168">
    <property type="term" value="F:methyltransferase activity"/>
    <property type="evidence" value="ECO:0007669"/>
    <property type="project" value="InterPro"/>
</dbReference>
<dbReference type="Pfam" id="PF09004">
    <property type="entry name" value="ALKBH8_N"/>
    <property type="match status" value="1"/>
</dbReference>
<proteinExistence type="predicted"/>
<dbReference type="PROSITE" id="PS50878">
    <property type="entry name" value="RT_POL"/>
    <property type="match status" value="1"/>
</dbReference>
<accession>A0A1A8QZZ5</accession>
<protein>
    <recommendedName>
        <fullName evidence="1">Reverse transcriptase domain-containing protein</fullName>
    </recommendedName>
</protein>